<accession>A0A8H7XWL7</accession>
<dbReference type="SUPFAM" id="SSF88723">
    <property type="entry name" value="PIN domain-like"/>
    <property type="match status" value="1"/>
</dbReference>
<dbReference type="Pfam" id="PF00867">
    <property type="entry name" value="XPG_I"/>
    <property type="match status" value="1"/>
</dbReference>
<evidence type="ECO:0000313" key="17">
    <source>
        <dbReference type="EMBL" id="KAG5168188.1"/>
    </source>
</evidence>
<dbReference type="PRINTS" id="PR00853">
    <property type="entry name" value="XPGRADSUPER"/>
</dbReference>
<dbReference type="GO" id="GO:0046872">
    <property type="term" value="F:metal ion binding"/>
    <property type="evidence" value="ECO:0007669"/>
    <property type="project" value="UniProtKB-KW"/>
</dbReference>
<feature type="domain" description="XPG N-terminal" evidence="16">
    <location>
        <begin position="1"/>
        <end position="99"/>
    </location>
</feature>
<dbReference type="Gene3D" id="3.40.50.1010">
    <property type="entry name" value="5'-nuclease"/>
    <property type="match status" value="1"/>
</dbReference>
<proteinExistence type="inferred from homology"/>
<keyword evidence="4" id="KW-0540">Nuclease</keyword>
<dbReference type="GO" id="GO:0006281">
    <property type="term" value="P:DNA repair"/>
    <property type="evidence" value="ECO:0007669"/>
    <property type="project" value="UniProtKB-KW"/>
</dbReference>
<dbReference type="GO" id="GO:0005634">
    <property type="term" value="C:nucleus"/>
    <property type="evidence" value="ECO:0007669"/>
    <property type="project" value="UniProtKB-SubCell"/>
</dbReference>
<keyword evidence="11" id="KW-0238">DNA-binding</keyword>
<keyword evidence="12" id="KW-0234">DNA repair</keyword>
<dbReference type="InterPro" id="IPR006086">
    <property type="entry name" value="XPG-I_dom"/>
</dbReference>
<dbReference type="InterPro" id="IPR029060">
    <property type="entry name" value="PIN-like_dom_sf"/>
</dbReference>
<dbReference type="InterPro" id="IPR008918">
    <property type="entry name" value="HhH2"/>
</dbReference>
<evidence type="ECO:0000256" key="9">
    <source>
        <dbReference type="ARBA" id="ARBA00022842"/>
    </source>
</evidence>
<keyword evidence="10" id="KW-0267">Excision nuclease</keyword>
<feature type="region of interest" description="Disordered" evidence="14">
    <location>
        <begin position="598"/>
        <end position="629"/>
    </location>
</feature>
<keyword evidence="7" id="KW-0378">Hydrolase</keyword>
<evidence type="ECO:0000256" key="5">
    <source>
        <dbReference type="ARBA" id="ARBA00022723"/>
    </source>
</evidence>
<sequence>MGISGLLPALKSIQVTRHLSEYSGKTVAVDAYVWLHRGVYSCAIELATGKATNKYVDYAMHRVRMLQHYKIIPYIVFDGGPLPAKKGTESERKARREENLAKGKAFMAQGKMSQAREFFIKCADVTPEMAFQFIKALRAESVSYVVAPYEADAQLAYLELAGFVDAILTEDSDLLVFGCQNVLFKFDSVNATVVSISRKDFGAVATSPGDANSISLIGWSDVQFRAMAILSGCDYLPSIPGIGLKTACNLLKKWKTPDAVIRAISIEGKKSVPPGYSKQFKLAEKCFLHQRVYCPRQEKLVHLTDVDSDWNEEFDAYVGSDIEPTLAKGIALGNYDPDSYLPIKDINPDFLPRALKPIHMETNTPSMTSKGKSKARQSLPTPVKSGGGILDFFGRNPIIPAAPPKKKPVAIPMKHQTVSVGKASGKRTLSEVMDQDLAHKKRHRHSYSPIKSAQSRFFSANDETKFGSVRRRHSDGLPPVAGPSRTHANKENFHVATDAEDQKLEDSESDMNVSDLSLQGRIDEINSDGRVSLNIEEFSDVVEQEDGYLSPSSSCSKDAQDLSSPPGPSRQRRVVSLTGVIPSDDEEEADTSFGAEVVSSPVSVRKPKSRSRFHNEKTPLRRIAKSKSKAAGESQVVVLVASTPSPEGKERLYPDIDDVPSPTLYCGPDLRKMLGDEETVLDFNEKVKSVSGSASPPSPSSETPNCNEQQPARFIDVVDVDALEDEDDPRWQQELVAQSQAAVMAGWKQRWALPPAKTPLQARRSVQHVITQRHPIRPLSPKMTSKKLKTSPPGSSRPTTSRAFELRRSDTNVTPAGRHSLANYKPPRSAPSKLFGTSGNSNSSMNPPNIKQLDKGQPRRNVLLFETVKVSGKGNGSASSASSQNHSEPIDLTMDDEIEELDPTAWTDEMVTTSARARLSHFRCALNFFFTSFWLC</sequence>
<feature type="compositionally biased region" description="Low complexity" evidence="14">
    <location>
        <begin position="838"/>
        <end position="849"/>
    </location>
</feature>
<dbReference type="Pfam" id="PF00752">
    <property type="entry name" value="XPG_N"/>
    <property type="match status" value="1"/>
</dbReference>
<comment type="cofactor">
    <cofactor evidence="1">
        <name>Mg(2+)</name>
        <dbReference type="ChEBI" id="CHEBI:18420"/>
    </cofactor>
</comment>
<organism evidence="17">
    <name type="scientific">Psilocybe cubensis</name>
    <name type="common">Psychedelic mushroom</name>
    <name type="synonym">Stropharia cubensis</name>
    <dbReference type="NCBI Taxonomy" id="181762"/>
    <lineage>
        <taxon>Eukaryota</taxon>
        <taxon>Fungi</taxon>
        <taxon>Dikarya</taxon>
        <taxon>Basidiomycota</taxon>
        <taxon>Agaricomycotina</taxon>
        <taxon>Agaricomycetes</taxon>
        <taxon>Agaricomycetidae</taxon>
        <taxon>Agaricales</taxon>
        <taxon>Agaricineae</taxon>
        <taxon>Strophariaceae</taxon>
        <taxon>Psilocybe</taxon>
    </lineage>
</organism>
<dbReference type="OrthoDB" id="26491at2759"/>
<dbReference type="SMART" id="SM00485">
    <property type="entry name" value="XPGN"/>
    <property type="match status" value="1"/>
</dbReference>
<dbReference type="InterPro" id="IPR036279">
    <property type="entry name" value="5-3_exonuclease_C_sf"/>
</dbReference>
<dbReference type="PANTHER" id="PTHR11081">
    <property type="entry name" value="FLAP ENDONUCLEASE FAMILY MEMBER"/>
    <property type="match status" value="1"/>
</dbReference>
<dbReference type="InterPro" id="IPR006085">
    <property type="entry name" value="XPG_DNA_repair_N"/>
</dbReference>
<evidence type="ECO:0000256" key="3">
    <source>
        <dbReference type="ARBA" id="ARBA00010563"/>
    </source>
</evidence>
<keyword evidence="13" id="KW-0539">Nucleus</keyword>
<dbReference type="GO" id="GO:0003677">
    <property type="term" value="F:DNA binding"/>
    <property type="evidence" value="ECO:0007669"/>
    <property type="project" value="UniProtKB-KW"/>
</dbReference>
<reference evidence="17" key="1">
    <citation type="submission" date="2021-02" db="EMBL/GenBank/DDBJ databases">
        <title>Psilocybe cubensis genome.</title>
        <authorList>
            <person name="Mckernan K.J."/>
            <person name="Crawford S."/>
            <person name="Trippe A."/>
            <person name="Kane L.T."/>
            <person name="Mclaughlin S."/>
        </authorList>
    </citation>
    <scope>NUCLEOTIDE SEQUENCE [LARGE SCALE GENOMIC DNA]</scope>
    <source>
        <strain evidence="17">MGC-MH-2018</strain>
    </source>
</reference>
<feature type="region of interest" description="Disordered" evidence="14">
    <location>
        <begin position="469"/>
        <end position="491"/>
    </location>
</feature>
<gene>
    <name evidence="17" type="ORF">JR316_006783</name>
</gene>
<dbReference type="PANTHER" id="PTHR11081:SF65">
    <property type="entry name" value="DNA DAMAGE-INDUCIBLE PROTEIN DIN7-RELATED"/>
    <property type="match status" value="1"/>
</dbReference>
<dbReference type="AlphaFoldDB" id="A0A8H7XWL7"/>
<evidence type="ECO:0000256" key="14">
    <source>
        <dbReference type="SAM" id="MobiDB-lite"/>
    </source>
</evidence>
<feature type="region of interest" description="Disordered" evidence="14">
    <location>
        <begin position="543"/>
        <end position="572"/>
    </location>
</feature>
<evidence type="ECO:0000256" key="8">
    <source>
        <dbReference type="ARBA" id="ARBA00022839"/>
    </source>
</evidence>
<keyword evidence="6" id="KW-0227">DNA damage</keyword>
<evidence type="ECO:0008006" key="18">
    <source>
        <dbReference type="Google" id="ProtNLM"/>
    </source>
</evidence>
<keyword evidence="9" id="KW-0460">Magnesium</keyword>
<dbReference type="Gene3D" id="1.10.150.20">
    <property type="entry name" value="5' to 3' exonuclease, C-terminal subdomain"/>
    <property type="match status" value="1"/>
</dbReference>
<dbReference type="CDD" id="cd09908">
    <property type="entry name" value="H3TH_EXO1"/>
    <property type="match status" value="1"/>
</dbReference>
<feature type="compositionally biased region" description="Polar residues" evidence="14">
    <location>
        <begin position="550"/>
        <end position="563"/>
    </location>
</feature>
<comment type="caution">
    <text evidence="17">The sequence shown here is derived from an EMBL/GenBank/DDBJ whole genome shotgun (WGS) entry which is preliminary data.</text>
</comment>
<keyword evidence="8" id="KW-0269">Exonuclease</keyword>
<dbReference type="InterPro" id="IPR044752">
    <property type="entry name" value="PIN-like_EXO1"/>
</dbReference>
<dbReference type="SUPFAM" id="SSF47807">
    <property type="entry name" value="5' to 3' exonuclease, C-terminal subdomain"/>
    <property type="match status" value="1"/>
</dbReference>
<feature type="domain" description="XPG-I" evidence="15">
    <location>
        <begin position="138"/>
        <end position="210"/>
    </location>
</feature>
<evidence type="ECO:0000256" key="7">
    <source>
        <dbReference type="ARBA" id="ARBA00022801"/>
    </source>
</evidence>
<feature type="region of interest" description="Disordered" evidence="14">
    <location>
        <begin position="361"/>
        <end position="381"/>
    </location>
</feature>
<comment type="subcellular location">
    <subcellularLocation>
        <location evidence="2">Nucleus</location>
    </subcellularLocation>
</comment>
<comment type="similarity">
    <text evidence="3">Belongs to the XPG/RAD2 endonuclease family. EXO1 subfamily.</text>
</comment>
<evidence type="ECO:0000259" key="16">
    <source>
        <dbReference type="SMART" id="SM00485"/>
    </source>
</evidence>
<dbReference type="InterPro" id="IPR006084">
    <property type="entry name" value="XPG/Rad2"/>
</dbReference>
<name>A0A8H7XWL7_PSICU</name>
<dbReference type="SMART" id="SM00484">
    <property type="entry name" value="XPGI"/>
    <property type="match status" value="1"/>
</dbReference>
<keyword evidence="5" id="KW-0479">Metal-binding</keyword>
<evidence type="ECO:0000256" key="2">
    <source>
        <dbReference type="ARBA" id="ARBA00004123"/>
    </source>
</evidence>
<evidence type="ECO:0000259" key="15">
    <source>
        <dbReference type="SMART" id="SM00484"/>
    </source>
</evidence>
<dbReference type="CDD" id="cd09857">
    <property type="entry name" value="PIN_EXO1"/>
    <property type="match status" value="1"/>
</dbReference>
<protein>
    <recommendedName>
        <fullName evidence="18">Exonuclease 1</fullName>
    </recommendedName>
</protein>
<evidence type="ECO:0000256" key="13">
    <source>
        <dbReference type="ARBA" id="ARBA00023242"/>
    </source>
</evidence>
<evidence type="ECO:0000256" key="4">
    <source>
        <dbReference type="ARBA" id="ARBA00022722"/>
    </source>
</evidence>
<dbReference type="FunFam" id="3.40.50.1010:FF:000002">
    <property type="entry name" value="Exonuclease 1, putative"/>
    <property type="match status" value="1"/>
</dbReference>
<evidence type="ECO:0000256" key="10">
    <source>
        <dbReference type="ARBA" id="ARBA00022881"/>
    </source>
</evidence>
<dbReference type="PROSITE" id="PS00841">
    <property type="entry name" value="XPG_1"/>
    <property type="match status" value="1"/>
</dbReference>
<dbReference type="InterPro" id="IPR019974">
    <property type="entry name" value="XPG_CS"/>
</dbReference>
<dbReference type="InterPro" id="IPR037315">
    <property type="entry name" value="EXO1_H3TH"/>
</dbReference>
<evidence type="ECO:0000256" key="11">
    <source>
        <dbReference type="ARBA" id="ARBA00023125"/>
    </source>
</evidence>
<evidence type="ECO:0000256" key="1">
    <source>
        <dbReference type="ARBA" id="ARBA00001946"/>
    </source>
</evidence>
<dbReference type="GO" id="GO:0035312">
    <property type="term" value="F:5'-3' DNA exonuclease activity"/>
    <property type="evidence" value="ECO:0007669"/>
    <property type="project" value="InterPro"/>
</dbReference>
<evidence type="ECO:0000256" key="6">
    <source>
        <dbReference type="ARBA" id="ARBA00022763"/>
    </source>
</evidence>
<feature type="region of interest" description="Disordered" evidence="14">
    <location>
        <begin position="768"/>
        <end position="858"/>
    </location>
</feature>
<evidence type="ECO:0000256" key="12">
    <source>
        <dbReference type="ARBA" id="ARBA00023204"/>
    </source>
</evidence>
<dbReference type="EMBL" id="JAFIQS010000006">
    <property type="protein sequence ID" value="KAG5168188.1"/>
    <property type="molecule type" value="Genomic_DNA"/>
</dbReference>
<dbReference type="SMART" id="SM00279">
    <property type="entry name" value="HhH2"/>
    <property type="match status" value="1"/>
</dbReference>
<feature type="region of interest" description="Disordered" evidence="14">
    <location>
        <begin position="687"/>
        <end position="710"/>
    </location>
</feature>
<feature type="compositionally biased region" description="Low complexity" evidence="14">
    <location>
        <begin position="790"/>
        <end position="802"/>
    </location>
</feature>
<dbReference type="FunFam" id="1.10.150.20:FF:000011">
    <property type="entry name" value="exonuclease 1"/>
    <property type="match status" value="1"/>
</dbReference>
<dbReference type="GO" id="GO:0017108">
    <property type="term" value="F:5'-flap endonuclease activity"/>
    <property type="evidence" value="ECO:0007669"/>
    <property type="project" value="TreeGrafter"/>
</dbReference>
<feature type="compositionally biased region" description="Polar residues" evidence="14">
    <location>
        <begin position="361"/>
        <end position="380"/>
    </location>
</feature>